<dbReference type="InterPro" id="IPR052955">
    <property type="entry name" value="UPF0703_membrane_permease"/>
</dbReference>
<proteinExistence type="predicted"/>
<dbReference type="PANTHER" id="PTHR40047:SF1">
    <property type="entry name" value="UPF0703 PROTEIN YCGQ"/>
    <property type="match status" value="1"/>
</dbReference>
<gene>
    <name evidence="3" type="ORF">SAMN04489758_10965</name>
</gene>
<dbReference type="SUPFAM" id="SSF52540">
    <property type="entry name" value="P-loop containing nucleoside triphosphate hydrolases"/>
    <property type="match status" value="1"/>
</dbReference>
<keyword evidence="4" id="KW-1185">Reference proteome</keyword>
<dbReference type="InterPro" id="IPR048447">
    <property type="entry name" value="DUF1980_C"/>
</dbReference>
<dbReference type="InterPro" id="IPR003495">
    <property type="entry name" value="CobW/HypB/UreG_nucleotide-bd"/>
</dbReference>
<protein>
    <submittedName>
        <fullName evidence="3">CobW/HypB/UreG, nucleotide-binding domain</fullName>
    </submittedName>
</protein>
<dbReference type="Pfam" id="PF02492">
    <property type="entry name" value="cobW"/>
    <property type="match status" value="1"/>
</dbReference>
<reference evidence="4" key="1">
    <citation type="submission" date="2016-10" db="EMBL/GenBank/DDBJ databases">
        <authorList>
            <person name="Varghese N."/>
            <person name="Submissions S."/>
        </authorList>
    </citation>
    <scope>NUCLEOTIDE SEQUENCE [LARGE SCALE GENOMIC DNA]</scope>
    <source>
        <strain evidence="4">DSM 1551</strain>
    </source>
</reference>
<dbReference type="OrthoDB" id="9770408at2"/>
<feature type="domain" description="CobW/HypB/UreG nucleotide-binding" evidence="1">
    <location>
        <begin position="5"/>
        <end position="168"/>
    </location>
</feature>
<name>A0A1I0E6G6_9FIRM</name>
<dbReference type="Gene3D" id="3.40.50.300">
    <property type="entry name" value="P-loop containing nucleotide triphosphate hydrolases"/>
    <property type="match status" value="1"/>
</dbReference>
<feature type="domain" description="DUF1980" evidence="2">
    <location>
        <begin position="190"/>
        <end position="310"/>
    </location>
</feature>
<dbReference type="PANTHER" id="PTHR40047">
    <property type="entry name" value="UPF0703 PROTEIN YCGQ"/>
    <property type="match status" value="1"/>
</dbReference>
<dbReference type="RefSeq" id="WP_092353363.1">
    <property type="nucleotide sequence ID" value="NZ_FOIN01000009.1"/>
</dbReference>
<dbReference type="Pfam" id="PF21537">
    <property type="entry name" value="DUF1980_C"/>
    <property type="match status" value="1"/>
</dbReference>
<evidence type="ECO:0000313" key="4">
    <source>
        <dbReference type="Proteomes" id="UP000198558"/>
    </source>
</evidence>
<sequence length="313" mass="36199">METRVYIFAGFLDSGKTSFINDTLMNPDFYSDEDTLLISFESGEISYDKVYLKKSNTSLATLDYENFTTYDLKHLELEYHPTQIMIEANGMMDLNIFVKEIIPENWKVVQVLTTFDATTFSMYLNNMRSLVYGQVIFSDLVIFNRYNQNIKKSMLRNNIKAINSNTQIIYEFPNGTIDTMHPEVELPYDIQKDYLEIKDHDFGIFCMDVMDHPEKYNDKTIKIKGKFIGLDRVIEDGFVLGRQAMVCCEEDTSLIGLVCISKLAKKLIPDEWIVVKGKVSTVLDQEYQINIPVLTVENLNVVSPLKNEYVTFD</sequence>
<dbReference type="Proteomes" id="UP000198558">
    <property type="component" value="Unassembled WGS sequence"/>
</dbReference>
<evidence type="ECO:0000313" key="3">
    <source>
        <dbReference type="EMBL" id="SET40242.1"/>
    </source>
</evidence>
<dbReference type="GeneID" id="78288149"/>
<dbReference type="AlphaFoldDB" id="A0A1I0E6G6"/>
<accession>A0A1I0E6G6</accession>
<dbReference type="EMBL" id="FOIN01000009">
    <property type="protein sequence ID" value="SET40242.1"/>
    <property type="molecule type" value="Genomic_DNA"/>
</dbReference>
<evidence type="ECO:0000259" key="2">
    <source>
        <dbReference type="Pfam" id="PF21537"/>
    </source>
</evidence>
<dbReference type="InterPro" id="IPR027417">
    <property type="entry name" value="P-loop_NTPase"/>
</dbReference>
<evidence type="ECO:0000259" key="1">
    <source>
        <dbReference type="Pfam" id="PF02492"/>
    </source>
</evidence>
<organism evidence="3 4">
    <name type="scientific">Thomasclavelia cocleata</name>
    <dbReference type="NCBI Taxonomy" id="69824"/>
    <lineage>
        <taxon>Bacteria</taxon>
        <taxon>Bacillati</taxon>
        <taxon>Bacillota</taxon>
        <taxon>Erysipelotrichia</taxon>
        <taxon>Erysipelotrichales</taxon>
        <taxon>Coprobacillaceae</taxon>
        <taxon>Thomasclavelia</taxon>
    </lineage>
</organism>